<proteinExistence type="inferred from homology"/>
<evidence type="ECO:0000256" key="3">
    <source>
        <dbReference type="ARBA" id="ARBA00022605"/>
    </source>
</evidence>
<sequence length="259" mass="29760">MSFLEEVLSYKRQTFRKDKEYEEFLWEKVKKRERFYNFEDALRSCRTRIIAEVKKASPSAGLIKEVSPKEQAKLYWEGGAVAISVLTEDKYFKGSLEDLWEVRQNCPLPLLRKDFIFDPLQVLEAKAFGADAVLLIVRALEQRVLEELLNYTKELGMSALVEVFDLKEAERALKAGAHIIGINNRDLETLKIDLNLSRVLVPKLKELGAKFVVVESGIETREQVLEFENLGADAFLIGTSLMKSQDPVKKLRELQGFWV</sequence>
<name>A0A7C5X475_9AQUI</name>
<keyword evidence="6 8" id="KW-0057">Aromatic amino acid biosynthesis</keyword>
<dbReference type="AlphaFoldDB" id="A0A7C5X475"/>
<evidence type="ECO:0000256" key="4">
    <source>
        <dbReference type="ARBA" id="ARBA00022793"/>
    </source>
</evidence>
<dbReference type="UniPathway" id="UPA00035">
    <property type="reaction ID" value="UER00043"/>
</dbReference>
<comment type="similarity">
    <text evidence="8">Belongs to the TrpC family.</text>
</comment>
<dbReference type="PANTHER" id="PTHR22854">
    <property type="entry name" value="TRYPTOPHAN BIOSYNTHESIS PROTEIN"/>
    <property type="match status" value="1"/>
</dbReference>
<dbReference type="SUPFAM" id="SSF51366">
    <property type="entry name" value="Ribulose-phoshate binding barrel"/>
    <property type="match status" value="1"/>
</dbReference>
<dbReference type="CDD" id="cd00331">
    <property type="entry name" value="IGPS"/>
    <property type="match status" value="1"/>
</dbReference>
<keyword evidence="3 8" id="KW-0028">Amino-acid biosynthesis</keyword>
<dbReference type="EC" id="4.1.1.48" evidence="8"/>
<reference evidence="10" key="1">
    <citation type="journal article" date="2020" name="mSystems">
        <title>Genome- and Community-Level Interaction Insights into Carbon Utilization and Element Cycling Functions of Hydrothermarchaeota in Hydrothermal Sediment.</title>
        <authorList>
            <person name="Zhou Z."/>
            <person name="Liu Y."/>
            <person name="Xu W."/>
            <person name="Pan J."/>
            <person name="Luo Z.H."/>
            <person name="Li M."/>
        </authorList>
    </citation>
    <scope>NUCLEOTIDE SEQUENCE [LARGE SCALE GENOMIC DNA]</scope>
    <source>
        <strain evidence="10">SpSt-114</strain>
    </source>
</reference>
<dbReference type="InterPro" id="IPR013785">
    <property type="entry name" value="Aldolase_TIM"/>
</dbReference>
<organism evidence="10">
    <name type="scientific">Thermocrinis ruber</name>
    <dbReference type="NCBI Taxonomy" id="75906"/>
    <lineage>
        <taxon>Bacteria</taxon>
        <taxon>Pseudomonadati</taxon>
        <taxon>Aquificota</taxon>
        <taxon>Aquificia</taxon>
        <taxon>Aquificales</taxon>
        <taxon>Aquificaceae</taxon>
        <taxon>Thermocrinis</taxon>
    </lineage>
</organism>
<dbReference type="HAMAP" id="MF_00134_A">
    <property type="entry name" value="IGPS_A"/>
    <property type="match status" value="1"/>
</dbReference>
<evidence type="ECO:0000256" key="7">
    <source>
        <dbReference type="ARBA" id="ARBA00023239"/>
    </source>
</evidence>
<feature type="domain" description="Indole-3-glycerol phosphate synthase" evidence="9">
    <location>
        <begin position="4"/>
        <end position="254"/>
    </location>
</feature>
<keyword evidence="5 8" id="KW-0822">Tryptophan biosynthesis</keyword>
<dbReference type="GO" id="GO:0004425">
    <property type="term" value="F:indole-3-glycerol-phosphate synthase activity"/>
    <property type="evidence" value="ECO:0007669"/>
    <property type="project" value="UniProtKB-UniRule"/>
</dbReference>
<protein>
    <recommendedName>
        <fullName evidence="8">Indole-3-glycerol phosphate synthase</fullName>
        <shortName evidence="8">IGPS</shortName>
        <ecNumber evidence="8">4.1.1.48</ecNumber>
    </recommendedName>
</protein>
<evidence type="ECO:0000259" key="9">
    <source>
        <dbReference type="Pfam" id="PF00218"/>
    </source>
</evidence>
<keyword evidence="7 8" id="KW-0456">Lyase</keyword>
<dbReference type="PANTHER" id="PTHR22854:SF2">
    <property type="entry name" value="INDOLE-3-GLYCEROL-PHOSPHATE SYNTHASE"/>
    <property type="match status" value="1"/>
</dbReference>
<dbReference type="InterPro" id="IPR001468">
    <property type="entry name" value="Indole-3-GlycerolPSynthase_CS"/>
</dbReference>
<dbReference type="EMBL" id="DSAC01000068">
    <property type="protein sequence ID" value="HHO74098.1"/>
    <property type="molecule type" value="Genomic_DNA"/>
</dbReference>
<dbReference type="InterPro" id="IPR045186">
    <property type="entry name" value="Indole-3-glycerol_P_synth"/>
</dbReference>
<evidence type="ECO:0000256" key="1">
    <source>
        <dbReference type="ARBA" id="ARBA00001633"/>
    </source>
</evidence>
<dbReference type="HAMAP" id="MF_00134_B">
    <property type="entry name" value="IGPS_B"/>
    <property type="match status" value="1"/>
</dbReference>
<dbReference type="GO" id="GO:0004640">
    <property type="term" value="F:phosphoribosylanthranilate isomerase activity"/>
    <property type="evidence" value="ECO:0007669"/>
    <property type="project" value="TreeGrafter"/>
</dbReference>
<dbReference type="GO" id="GO:0000162">
    <property type="term" value="P:L-tryptophan biosynthetic process"/>
    <property type="evidence" value="ECO:0007669"/>
    <property type="project" value="UniProtKB-UniRule"/>
</dbReference>
<evidence type="ECO:0000313" key="10">
    <source>
        <dbReference type="EMBL" id="HHO74098.1"/>
    </source>
</evidence>
<gene>
    <name evidence="8 10" type="primary">trpC</name>
    <name evidence="10" type="ORF">ENN04_05590</name>
</gene>
<dbReference type="NCBIfam" id="NF001377">
    <property type="entry name" value="PRK00278.2-4"/>
    <property type="match status" value="1"/>
</dbReference>
<comment type="catalytic activity">
    <reaction evidence="1 8">
        <text>1-(2-carboxyphenylamino)-1-deoxy-D-ribulose 5-phosphate + H(+) = (1S,2R)-1-C-(indol-3-yl)glycerol 3-phosphate + CO2 + H2O</text>
        <dbReference type="Rhea" id="RHEA:23476"/>
        <dbReference type="ChEBI" id="CHEBI:15377"/>
        <dbReference type="ChEBI" id="CHEBI:15378"/>
        <dbReference type="ChEBI" id="CHEBI:16526"/>
        <dbReference type="ChEBI" id="CHEBI:58613"/>
        <dbReference type="ChEBI" id="CHEBI:58866"/>
        <dbReference type="EC" id="4.1.1.48"/>
    </reaction>
</comment>
<evidence type="ECO:0000256" key="6">
    <source>
        <dbReference type="ARBA" id="ARBA00023141"/>
    </source>
</evidence>
<comment type="caution">
    <text evidence="10">The sequence shown here is derived from an EMBL/GenBank/DDBJ whole genome shotgun (WGS) entry which is preliminary data.</text>
</comment>
<dbReference type="InterPro" id="IPR013798">
    <property type="entry name" value="Indole-3-glycerol_P_synth_dom"/>
</dbReference>
<evidence type="ECO:0000256" key="8">
    <source>
        <dbReference type="HAMAP-Rule" id="MF_00134"/>
    </source>
</evidence>
<dbReference type="Gene3D" id="3.20.20.70">
    <property type="entry name" value="Aldolase class I"/>
    <property type="match status" value="1"/>
</dbReference>
<comment type="pathway">
    <text evidence="2 8">Amino-acid biosynthesis; L-tryptophan biosynthesis; L-tryptophan from chorismate: step 4/5.</text>
</comment>
<keyword evidence="4 8" id="KW-0210">Decarboxylase</keyword>
<dbReference type="PROSITE" id="PS00614">
    <property type="entry name" value="IGPS"/>
    <property type="match status" value="1"/>
</dbReference>
<dbReference type="Pfam" id="PF00218">
    <property type="entry name" value="IGPS"/>
    <property type="match status" value="1"/>
</dbReference>
<evidence type="ECO:0000256" key="2">
    <source>
        <dbReference type="ARBA" id="ARBA00004696"/>
    </source>
</evidence>
<dbReference type="FunFam" id="3.20.20.70:FF:000024">
    <property type="entry name" value="Indole-3-glycerol phosphate synthase"/>
    <property type="match status" value="1"/>
</dbReference>
<accession>A0A7C5X475</accession>
<evidence type="ECO:0000256" key="5">
    <source>
        <dbReference type="ARBA" id="ARBA00022822"/>
    </source>
</evidence>
<dbReference type="InterPro" id="IPR011060">
    <property type="entry name" value="RibuloseP-bd_barrel"/>
</dbReference>